<dbReference type="AlphaFoldDB" id="A0A0G0Q5F1"/>
<dbReference type="Pfam" id="PF16656">
    <property type="entry name" value="Pur_ac_phosph_N"/>
    <property type="match status" value="1"/>
</dbReference>
<keyword evidence="2" id="KW-0812">Transmembrane</keyword>
<reference evidence="4 5" key="1">
    <citation type="journal article" date="2015" name="Nature">
        <title>rRNA introns, odd ribosomes, and small enigmatic genomes across a large radiation of phyla.</title>
        <authorList>
            <person name="Brown C.T."/>
            <person name="Hug L.A."/>
            <person name="Thomas B.C."/>
            <person name="Sharon I."/>
            <person name="Castelle C.J."/>
            <person name="Singh A."/>
            <person name="Wilkins M.J."/>
            <person name="Williams K.H."/>
            <person name="Banfield J.F."/>
        </authorList>
    </citation>
    <scope>NUCLEOTIDE SEQUENCE [LARGE SCALE GENOMIC DNA]</scope>
</reference>
<accession>A0A0G0Q5F1</accession>
<evidence type="ECO:0000313" key="5">
    <source>
        <dbReference type="Proteomes" id="UP000034799"/>
    </source>
</evidence>
<dbReference type="InterPro" id="IPR008963">
    <property type="entry name" value="Purple_acid_Pase-like_N"/>
</dbReference>
<feature type="compositionally biased region" description="Low complexity" evidence="1">
    <location>
        <begin position="333"/>
        <end position="345"/>
    </location>
</feature>
<comment type="caution">
    <text evidence="4">The sequence shown here is derived from an EMBL/GenBank/DDBJ whole genome shotgun (WGS) entry which is preliminary data.</text>
</comment>
<evidence type="ECO:0000256" key="1">
    <source>
        <dbReference type="SAM" id="MobiDB-lite"/>
    </source>
</evidence>
<dbReference type="STRING" id="1619100.UT34_C0002G0132"/>
<feature type="compositionally biased region" description="Acidic residues" evidence="1">
    <location>
        <begin position="468"/>
        <end position="483"/>
    </location>
</feature>
<dbReference type="Proteomes" id="UP000034799">
    <property type="component" value="Unassembled WGS sequence"/>
</dbReference>
<name>A0A0G0Q5F1_9BACT</name>
<keyword evidence="2" id="KW-0472">Membrane</keyword>
<feature type="region of interest" description="Disordered" evidence="1">
    <location>
        <begin position="328"/>
        <end position="349"/>
    </location>
</feature>
<evidence type="ECO:0000256" key="2">
    <source>
        <dbReference type="SAM" id="Phobius"/>
    </source>
</evidence>
<sequence length="1158" mass="125963">MVIDWKWIFRKVAKILAYATLVITALYLVFNLVTSLVFRPYNVKVTNVTSTSASVSWITNFPMTGVVTYKEKDSFLPLFLSSIGANRGYDDRDFAYAQEKCVEDFNEEAKRSLSADFSVDGSNYDCDNVKISRVGRYYVHHVTIKGLDEKKSYSFKVGDRVWGWKGEKEKFATTETPANIKEPMPIFGRVSSDGKYTNDSIVYTTFVDASDRSNSMVYSSVTNSDGGWYLDGGNTLDADGKQVDLKSGQDLIVAQAIYKNRGFSDSYVWVYGNFDGAYPDIELKESDGPSASRGQGVLGVGNFSVNSGTRPKPAESDIPREEIEEFLPKNGQDPADPATPVAPVEGGEEEGGCTYASIQNCSEAELTKPGVAADWGYGNVARALAALEPDGNLDAEVLEKIGLSGDAVTIAGNISAIVGTGVKAAEVERAMNTEGGVVAYNVNTGSYCVTGSAQYDSGCGTQGGGSGDDGDDSGQVSDADETGEVTVTVKMGSNGEETVDIRIGDVNIENWDFMEDKVNEIKSGCSEASISGDGCVFTIHAIEIDILALRRDNPDFAENCKNDPSCPKDAIIQALREKMVADEKILELEEELGMNPLLRLPEGYVPCLDLSSCPNFDLPEGFELNDLTLVQPPTGGYTPEMLNDYFDTIRLYPDGSEKEKALRFVLNQMTGGSLPAGYSVDYLLDPSTIFETGDNGQIIISNPTNPAVSKIEITLPAGDQRLAIPNNVAMAVTDVYMIDREIGESYYVSNVDSSLIEVIQSKNNARKAEGIAFAVASSPCGDGKCNNGEAKELLDKLLAAGVNIEGIYLVDGMDFGQADFVVPYGLQGPQLEGEITDTENLIEEFEAPSVQPDIFDPNEFNQLLPKVYAKDTVEGGSVLFLPEYGMFSLQLGNYELATEVSNDDTIYVFYIDTNGKDGFQAPKNPDNPTINEDIVIRSNSFKITLDQKATSRKYNLKKGINILSFDFIPVSSDGTTYTARDLVLNASKTGVNIEYISYFDGGRWIEGLKCTKESCVGSDFTILPGKGYLLKAAKTSAITVAAYNLKTPIPVNLSAGWNLVGIHGYPKTYTAKTFINSINTIEGLTADNVTWYPTSKGRYDGLQITENVEYGFDFPISPVNGYFVRIKKFEPKNQTCKSIIWHDGNELNGACGDSKTIF</sequence>
<dbReference type="Gene3D" id="2.60.40.380">
    <property type="entry name" value="Purple acid phosphatase-like, N-terminal"/>
    <property type="match status" value="1"/>
</dbReference>
<feature type="domain" description="Purple acid phosphatase N-terminal" evidence="3">
    <location>
        <begin position="43"/>
        <end position="164"/>
    </location>
</feature>
<evidence type="ECO:0000259" key="3">
    <source>
        <dbReference type="Pfam" id="PF16656"/>
    </source>
</evidence>
<dbReference type="SUPFAM" id="SSF49363">
    <property type="entry name" value="Purple acid phosphatase, N-terminal domain"/>
    <property type="match status" value="1"/>
</dbReference>
<keyword evidence="2" id="KW-1133">Transmembrane helix</keyword>
<dbReference type="InterPro" id="IPR015914">
    <property type="entry name" value="PAPs_N"/>
</dbReference>
<protein>
    <recommendedName>
        <fullName evidence="3">Purple acid phosphatase N-terminal domain-containing protein</fullName>
    </recommendedName>
</protein>
<organism evidence="4 5">
    <name type="scientific">candidate division WS6 bacterium GW2011_GWF2_39_15</name>
    <dbReference type="NCBI Taxonomy" id="1619100"/>
    <lineage>
        <taxon>Bacteria</taxon>
        <taxon>Candidatus Dojkabacteria</taxon>
    </lineage>
</organism>
<dbReference type="PATRIC" id="fig|1619100.3.peg.678"/>
<feature type="transmembrane region" description="Helical" evidence="2">
    <location>
        <begin position="15"/>
        <end position="38"/>
    </location>
</feature>
<proteinExistence type="predicted"/>
<evidence type="ECO:0000313" key="4">
    <source>
        <dbReference type="EMBL" id="KKR05625.1"/>
    </source>
</evidence>
<dbReference type="GO" id="GO:0046872">
    <property type="term" value="F:metal ion binding"/>
    <property type="evidence" value="ECO:0007669"/>
    <property type="project" value="InterPro"/>
</dbReference>
<dbReference type="GO" id="GO:0003993">
    <property type="term" value="F:acid phosphatase activity"/>
    <property type="evidence" value="ECO:0007669"/>
    <property type="project" value="InterPro"/>
</dbReference>
<feature type="region of interest" description="Disordered" evidence="1">
    <location>
        <begin position="460"/>
        <end position="483"/>
    </location>
</feature>
<dbReference type="EMBL" id="LBWK01000002">
    <property type="protein sequence ID" value="KKR05625.1"/>
    <property type="molecule type" value="Genomic_DNA"/>
</dbReference>
<gene>
    <name evidence="4" type="ORF">UT34_C0002G0132</name>
</gene>